<name>A0A1N7RNM3_9BURK</name>
<dbReference type="InterPro" id="IPR002347">
    <property type="entry name" value="SDR_fam"/>
</dbReference>
<dbReference type="EMBL" id="CYGX02000009">
    <property type="protein sequence ID" value="SIT36683.1"/>
    <property type="molecule type" value="Genomic_DNA"/>
</dbReference>
<reference evidence="1 2" key="1">
    <citation type="submission" date="2016-12" db="EMBL/GenBank/DDBJ databases">
        <authorList>
            <person name="Song W.-J."/>
            <person name="Kurnit D.M."/>
        </authorList>
    </citation>
    <scope>NUCLEOTIDE SEQUENCE [LARGE SCALE GENOMIC DNA]</scope>
    <source>
        <strain evidence="1 2">STM7296</strain>
    </source>
</reference>
<protein>
    <recommendedName>
        <fullName evidence="3">Short-chain dehydrogenase/reductase SDR</fullName>
    </recommendedName>
</protein>
<evidence type="ECO:0000313" key="2">
    <source>
        <dbReference type="Proteomes" id="UP000187012"/>
    </source>
</evidence>
<dbReference type="InterPro" id="IPR036291">
    <property type="entry name" value="NAD(P)-bd_dom_sf"/>
</dbReference>
<dbReference type="Pfam" id="PF13561">
    <property type="entry name" value="adh_short_C2"/>
    <property type="match status" value="1"/>
</dbReference>
<dbReference type="STRING" id="1247936.BN2475_90158"/>
<dbReference type="SUPFAM" id="SSF51735">
    <property type="entry name" value="NAD(P)-binding Rossmann-fold domains"/>
    <property type="match status" value="1"/>
</dbReference>
<evidence type="ECO:0008006" key="3">
    <source>
        <dbReference type="Google" id="ProtNLM"/>
    </source>
</evidence>
<evidence type="ECO:0000313" key="1">
    <source>
        <dbReference type="EMBL" id="SIT36683.1"/>
    </source>
</evidence>
<keyword evidence="2" id="KW-1185">Reference proteome</keyword>
<gene>
    <name evidence="1" type="ORF">BN2475_90158</name>
</gene>
<proteinExistence type="predicted"/>
<dbReference type="Gene3D" id="3.40.50.720">
    <property type="entry name" value="NAD(P)-binding Rossmann-like Domain"/>
    <property type="match status" value="1"/>
</dbReference>
<accession>A0A1N7RNM3</accession>
<dbReference type="AlphaFoldDB" id="A0A1N7RNM3"/>
<sequence>MWTHAAEATLLGRAAEPAAVAVLIAFLPSDEARRVTGQVIHVDVGLTLG</sequence>
<dbReference type="Proteomes" id="UP000187012">
    <property type="component" value="Unassembled WGS sequence"/>
</dbReference>
<organism evidence="1 2">
    <name type="scientific">Paraburkholderia ribeironis</name>
    <dbReference type="NCBI Taxonomy" id="1247936"/>
    <lineage>
        <taxon>Bacteria</taxon>
        <taxon>Pseudomonadati</taxon>
        <taxon>Pseudomonadota</taxon>
        <taxon>Betaproteobacteria</taxon>
        <taxon>Burkholderiales</taxon>
        <taxon>Burkholderiaceae</taxon>
        <taxon>Paraburkholderia</taxon>
    </lineage>
</organism>